<reference evidence="4 5" key="1">
    <citation type="submission" date="2017-06" db="EMBL/GenBank/DDBJ databases">
        <authorList>
            <person name="Swanenburg J."/>
            <person name="Kort R."/>
        </authorList>
    </citation>
    <scope>NUCLEOTIDE SEQUENCE [LARGE SCALE GENOMIC DNA]</scope>
    <source>
        <strain evidence="4 5">RL05</strain>
    </source>
</reference>
<dbReference type="AlphaFoldDB" id="A0A4R6CR39"/>
<organism evidence="4 5">
    <name type="scientific">Lactobacillus crispatus</name>
    <dbReference type="NCBI Taxonomy" id="47770"/>
    <lineage>
        <taxon>Bacteria</taxon>
        <taxon>Bacillati</taxon>
        <taxon>Bacillota</taxon>
        <taxon>Bacilli</taxon>
        <taxon>Lactobacillales</taxon>
        <taxon>Lactobacillaceae</taxon>
        <taxon>Lactobacillus</taxon>
    </lineage>
</organism>
<comment type="caution">
    <text evidence="4">The sequence shown here is derived from an EMBL/GenBank/DDBJ whole genome shotgun (WGS) entry which is preliminary data.</text>
</comment>
<dbReference type="Pfam" id="PF01051">
    <property type="entry name" value="Rep3_N"/>
    <property type="match status" value="1"/>
</dbReference>
<dbReference type="EMBL" id="NKLP01000250">
    <property type="protein sequence ID" value="TDN28999.1"/>
    <property type="molecule type" value="Genomic_DNA"/>
</dbReference>
<feature type="compositionally biased region" description="Basic and acidic residues" evidence="2">
    <location>
        <begin position="276"/>
        <end position="293"/>
    </location>
</feature>
<evidence type="ECO:0000256" key="1">
    <source>
        <dbReference type="ARBA" id="ARBA00038283"/>
    </source>
</evidence>
<proteinExistence type="inferred from homology"/>
<name>A0A4R6CR39_9LACO</name>
<feature type="domain" description="Initiator Rep protein WH1" evidence="3">
    <location>
        <begin position="18"/>
        <end position="168"/>
    </location>
</feature>
<sequence length="320" mass="37046">MAYDKRGKKLERHDIAKIANQINSLELHGLTKNEIKVFWAVLSQMANQSDNKIIENGIHFSYNEIAQLADLKHLSKRRLSNTIGKMFEDLTQAKFIEKTDVPGKYRERIVVPITNVDISEEDEDIWVLANKTLIPFLRNLKATYTSFVLANLMTLNSRYSQRLYTLIMQWKTTGKFSYERDLFYKLMDVPKSYRRSGQRSTIDVRIINPAIKELNEKGLTQNLRCKKEYVSSGEVGRATLSKYTFTFKPQKIQLSDKDTPNTSNGKFRKIKPKNVKSADKKKQEDKNDNFNREKKNHKSTVKNHTSSGSMIDSAFGNLFD</sequence>
<dbReference type="GO" id="GO:0003887">
    <property type="term" value="F:DNA-directed DNA polymerase activity"/>
    <property type="evidence" value="ECO:0007669"/>
    <property type="project" value="InterPro"/>
</dbReference>
<evidence type="ECO:0000313" key="4">
    <source>
        <dbReference type="EMBL" id="TDN28999.1"/>
    </source>
</evidence>
<evidence type="ECO:0000256" key="2">
    <source>
        <dbReference type="SAM" id="MobiDB-lite"/>
    </source>
</evidence>
<dbReference type="RefSeq" id="WP_133476750.1">
    <property type="nucleotide sequence ID" value="NZ_JAKHPK010000008.1"/>
</dbReference>
<dbReference type="Pfam" id="PF21205">
    <property type="entry name" value="Rep3_C"/>
    <property type="match status" value="1"/>
</dbReference>
<dbReference type="InterPro" id="IPR000525">
    <property type="entry name" value="Initiator_Rep_WH1"/>
</dbReference>
<accession>A0A4R6CR39</accession>
<gene>
    <name evidence="4" type="ORF">CEE75_11920</name>
</gene>
<dbReference type="InterPro" id="IPR036390">
    <property type="entry name" value="WH_DNA-bd_sf"/>
</dbReference>
<dbReference type="Gene3D" id="1.10.10.10">
    <property type="entry name" value="Winged helix-like DNA-binding domain superfamily/Winged helix DNA-binding domain"/>
    <property type="match status" value="2"/>
</dbReference>
<evidence type="ECO:0000259" key="3">
    <source>
        <dbReference type="Pfam" id="PF01051"/>
    </source>
</evidence>
<dbReference type="Proteomes" id="UP000295195">
    <property type="component" value="Unassembled WGS sequence"/>
</dbReference>
<dbReference type="InterPro" id="IPR036388">
    <property type="entry name" value="WH-like_DNA-bd_sf"/>
</dbReference>
<comment type="similarity">
    <text evidence="1">Belongs to the initiator RepB protein family.</text>
</comment>
<feature type="region of interest" description="Disordered" evidence="2">
    <location>
        <begin position="254"/>
        <end position="309"/>
    </location>
</feature>
<evidence type="ECO:0000313" key="5">
    <source>
        <dbReference type="Proteomes" id="UP000295195"/>
    </source>
</evidence>
<dbReference type="SUPFAM" id="SSF46785">
    <property type="entry name" value="Winged helix' DNA-binding domain"/>
    <property type="match status" value="2"/>
</dbReference>
<dbReference type="GO" id="GO:0006270">
    <property type="term" value="P:DNA replication initiation"/>
    <property type="evidence" value="ECO:0007669"/>
    <property type="project" value="InterPro"/>
</dbReference>
<protein>
    <submittedName>
        <fullName evidence="4">Replication protein B</fullName>
    </submittedName>
</protein>